<evidence type="ECO:0000259" key="4">
    <source>
        <dbReference type="PROSITE" id="PS51770"/>
    </source>
</evidence>
<dbReference type="STRING" id="477690.SAMN05216474_0550"/>
<dbReference type="OrthoDB" id="9801856at2"/>
<dbReference type="InterPro" id="IPR029069">
    <property type="entry name" value="HotDog_dom_sf"/>
</dbReference>
<dbReference type="InterPro" id="IPR006683">
    <property type="entry name" value="Thioestr_dom"/>
</dbReference>
<feature type="domain" description="HotDog ACOT-type" evidence="4">
    <location>
        <begin position="8"/>
        <end position="120"/>
    </location>
</feature>
<dbReference type="PROSITE" id="PS51770">
    <property type="entry name" value="HOTDOG_ACOT"/>
    <property type="match status" value="1"/>
</dbReference>
<dbReference type="RefSeq" id="WP_090247594.1">
    <property type="nucleotide sequence ID" value="NZ_FPAS01000001.1"/>
</dbReference>
<evidence type="ECO:0000256" key="1">
    <source>
        <dbReference type="ARBA" id="ARBA00010458"/>
    </source>
</evidence>
<evidence type="ECO:0000256" key="3">
    <source>
        <dbReference type="PROSITE-ProRule" id="PRU01106"/>
    </source>
</evidence>
<organism evidence="5 6">
    <name type="scientific">Lishizhenia tianjinensis</name>
    <dbReference type="NCBI Taxonomy" id="477690"/>
    <lineage>
        <taxon>Bacteria</taxon>
        <taxon>Pseudomonadati</taxon>
        <taxon>Bacteroidota</taxon>
        <taxon>Flavobacteriia</taxon>
        <taxon>Flavobacteriales</taxon>
        <taxon>Crocinitomicaceae</taxon>
        <taxon>Lishizhenia</taxon>
    </lineage>
</organism>
<dbReference type="Pfam" id="PF03061">
    <property type="entry name" value="4HBT"/>
    <property type="match status" value="1"/>
</dbReference>
<name>A0A1I6XZE9_9FLAO</name>
<evidence type="ECO:0000313" key="6">
    <source>
        <dbReference type="Proteomes" id="UP000236454"/>
    </source>
</evidence>
<protein>
    <submittedName>
        <fullName evidence="5">Uncharacterized domain 1-containing protein</fullName>
    </submittedName>
</protein>
<accession>A0A1I6XZE9</accession>
<dbReference type="PANTHER" id="PTHR11049">
    <property type="entry name" value="ACYL COENZYME A THIOESTER HYDROLASE"/>
    <property type="match status" value="1"/>
</dbReference>
<keyword evidence="2 3" id="KW-0378">Hydrolase</keyword>
<keyword evidence="6" id="KW-1185">Reference proteome</keyword>
<dbReference type="GO" id="GO:0005829">
    <property type="term" value="C:cytosol"/>
    <property type="evidence" value="ECO:0007669"/>
    <property type="project" value="TreeGrafter"/>
</dbReference>
<dbReference type="EMBL" id="FPAS01000001">
    <property type="protein sequence ID" value="SFT43517.1"/>
    <property type="molecule type" value="Genomic_DNA"/>
</dbReference>
<dbReference type="SUPFAM" id="SSF54637">
    <property type="entry name" value="Thioesterase/thiol ester dehydrase-isomerase"/>
    <property type="match status" value="1"/>
</dbReference>
<proteinExistence type="inferred from homology"/>
<dbReference type="InterPro" id="IPR040170">
    <property type="entry name" value="Cytosol_ACT"/>
</dbReference>
<dbReference type="GO" id="GO:0052816">
    <property type="term" value="F:long-chain fatty acyl-CoA hydrolase activity"/>
    <property type="evidence" value="ECO:0007669"/>
    <property type="project" value="TreeGrafter"/>
</dbReference>
<dbReference type="CDD" id="cd03442">
    <property type="entry name" value="BFIT_BACH"/>
    <property type="match status" value="1"/>
</dbReference>
<dbReference type="GO" id="GO:0006637">
    <property type="term" value="P:acyl-CoA metabolic process"/>
    <property type="evidence" value="ECO:0007669"/>
    <property type="project" value="TreeGrafter"/>
</dbReference>
<reference evidence="5 6" key="1">
    <citation type="submission" date="2016-10" db="EMBL/GenBank/DDBJ databases">
        <authorList>
            <person name="de Groot N.N."/>
        </authorList>
    </citation>
    <scope>NUCLEOTIDE SEQUENCE [LARGE SCALE GENOMIC DNA]</scope>
    <source>
        <strain evidence="5 6">CGMCC 1.7005</strain>
    </source>
</reference>
<dbReference type="PANTHER" id="PTHR11049:SF16">
    <property type="entry name" value="PROTEIN VDLD"/>
    <property type="match status" value="1"/>
</dbReference>
<gene>
    <name evidence="5" type="ORF">SAMN05216474_0550</name>
</gene>
<dbReference type="AlphaFoldDB" id="A0A1I6XZE9"/>
<sequence length="183" mass="20414">MKEFKHNSASQTVLSELMVPSYANFGGRVHGGTILSMMDKVAYACATKHAGNYCVTASVETVDFLTPVEIGDQLSLYASVNYVGNTSLVVGIKVVSENLKLGTVTHTNKSYFTMVAIDEDKKPAQVPGLILRNHEDVRRFSEAKKRKEINKYVKQQFIDFTNNMDLLSEIDNLQNDNCKIEID</sequence>
<comment type="similarity">
    <text evidence="1">Belongs to the acyl coenzyme A hydrolase family.</text>
</comment>
<evidence type="ECO:0000256" key="2">
    <source>
        <dbReference type="ARBA" id="ARBA00022801"/>
    </source>
</evidence>
<evidence type="ECO:0000313" key="5">
    <source>
        <dbReference type="EMBL" id="SFT43517.1"/>
    </source>
</evidence>
<dbReference type="Gene3D" id="3.10.129.10">
    <property type="entry name" value="Hotdog Thioesterase"/>
    <property type="match status" value="1"/>
</dbReference>
<dbReference type="Proteomes" id="UP000236454">
    <property type="component" value="Unassembled WGS sequence"/>
</dbReference>
<dbReference type="InterPro" id="IPR033120">
    <property type="entry name" value="HOTDOG_ACOT"/>
</dbReference>